<feature type="domain" description="Fe2OG dioxygenase" evidence="1">
    <location>
        <begin position="94"/>
        <end position="191"/>
    </location>
</feature>
<dbReference type="InterPro" id="IPR005123">
    <property type="entry name" value="Oxoglu/Fe-dep_dioxygenase_dom"/>
</dbReference>
<sequence>MFVQSFLFAQEAVTLVSDAEGGIVYHPGVVTEAQAQAWYAALRPQVPWRSEDRPMYDRIVAVPRLMASVVLNDPTRPPEMDAALAAVQSVALAPYTRVGLNLYRDGRDSVALHNDRLHDLAPRQPISLLSLGAPRDMLIKPKAGGPAQRVRLEPGSVLVMSHACQRTHEHGIPKSAEPVGPRMSLAFRVRCPVD</sequence>
<protein>
    <submittedName>
        <fullName evidence="2">Alpha-ketoglutarate-dependent dioxygenase AlkB family protein</fullName>
    </submittedName>
</protein>
<dbReference type="Proteomes" id="UP001597304">
    <property type="component" value="Unassembled WGS sequence"/>
</dbReference>
<evidence type="ECO:0000313" key="3">
    <source>
        <dbReference type="Proteomes" id="UP001597304"/>
    </source>
</evidence>
<accession>A0ABW4KVE5</accession>
<keyword evidence="2" id="KW-0223">Dioxygenase</keyword>
<dbReference type="PROSITE" id="PS51471">
    <property type="entry name" value="FE2OG_OXY"/>
    <property type="match status" value="1"/>
</dbReference>
<dbReference type="InterPro" id="IPR032854">
    <property type="entry name" value="ALKBH3"/>
</dbReference>
<name>A0ABW4KVE5_9BURK</name>
<evidence type="ECO:0000313" key="2">
    <source>
        <dbReference type="EMBL" id="MFD1711201.1"/>
    </source>
</evidence>
<comment type="caution">
    <text evidence="2">The sequence shown here is derived from an EMBL/GenBank/DDBJ whole genome shotgun (WGS) entry which is preliminary data.</text>
</comment>
<keyword evidence="3" id="KW-1185">Reference proteome</keyword>
<dbReference type="Gene3D" id="2.60.120.590">
    <property type="entry name" value="Alpha-ketoglutarate-dependent dioxygenase AlkB-like"/>
    <property type="match status" value="1"/>
</dbReference>
<gene>
    <name evidence="2" type="ORF">ACFSF0_11315</name>
</gene>
<reference evidence="3" key="1">
    <citation type="journal article" date="2019" name="Int. J. Syst. Evol. Microbiol.">
        <title>The Global Catalogue of Microorganisms (GCM) 10K type strain sequencing project: providing services to taxonomists for standard genome sequencing and annotation.</title>
        <authorList>
            <consortium name="The Broad Institute Genomics Platform"/>
            <consortium name="The Broad Institute Genome Sequencing Center for Infectious Disease"/>
            <person name="Wu L."/>
            <person name="Ma J."/>
        </authorList>
    </citation>
    <scope>NUCLEOTIDE SEQUENCE [LARGE SCALE GENOMIC DNA]</scope>
    <source>
        <strain evidence="3">LMG 29247</strain>
    </source>
</reference>
<dbReference type="PANTHER" id="PTHR31212">
    <property type="entry name" value="ALPHA-KETOGLUTARATE-DEPENDENT DIOXYGENASE ALKB HOMOLOG 3"/>
    <property type="match status" value="1"/>
</dbReference>
<dbReference type="SUPFAM" id="SSF51197">
    <property type="entry name" value="Clavaminate synthase-like"/>
    <property type="match status" value="1"/>
</dbReference>
<evidence type="ECO:0000259" key="1">
    <source>
        <dbReference type="PROSITE" id="PS51471"/>
    </source>
</evidence>
<dbReference type="PANTHER" id="PTHR31212:SF4">
    <property type="entry name" value="ALPHA-KETOGLUTARATE-DEPENDENT DIOXYGENASE ALKB HOMOLOG 3"/>
    <property type="match status" value="1"/>
</dbReference>
<proteinExistence type="predicted"/>
<dbReference type="InterPro" id="IPR037151">
    <property type="entry name" value="AlkB-like_sf"/>
</dbReference>
<dbReference type="EMBL" id="JBHUEJ010000021">
    <property type="protein sequence ID" value="MFD1711201.1"/>
    <property type="molecule type" value="Genomic_DNA"/>
</dbReference>
<dbReference type="Pfam" id="PF13532">
    <property type="entry name" value="2OG-FeII_Oxy_2"/>
    <property type="match status" value="1"/>
</dbReference>
<dbReference type="GO" id="GO:0051213">
    <property type="term" value="F:dioxygenase activity"/>
    <property type="evidence" value="ECO:0007669"/>
    <property type="project" value="UniProtKB-KW"/>
</dbReference>
<organism evidence="2 3">
    <name type="scientific">Ottowia flava</name>
    <dbReference type="NCBI Taxonomy" id="2675430"/>
    <lineage>
        <taxon>Bacteria</taxon>
        <taxon>Pseudomonadati</taxon>
        <taxon>Pseudomonadota</taxon>
        <taxon>Betaproteobacteria</taxon>
        <taxon>Burkholderiales</taxon>
        <taxon>Comamonadaceae</taxon>
        <taxon>Ottowia</taxon>
    </lineage>
</organism>
<dbReference type="RefSeq" id="WP_147913948.1">
    <property type="nucleotide sequence ID" value="NZ_JBHUEJ010000021.1"/>
</dbReference>
<dbReference type="InterPro" id="IPR027450">
    <property type="entry name" value="AlkB-like"/>
</dbReference>
<keyword evidence="2" id="KW-0560">Oxidoreductase</keyword>